<sequence>MEMGINISEQIYQATSAFTQYDKKLAQQVIDDDQRTNSEEIFLEKEALKLIALQQPVASDFREIISILKASSDLERIGDHAVNIARETLNTSDQKNDVKIEKQIGKMAGDIRKMLEQVMDAYVNRDERQARKGAEKDLKIDQQYIDIRKAVTNAIESQETTAERGSSYLMIDRLLERIGDHIVNLCEWVVYNQSGKIVELNAGKISPELLQN</sequence>
<comment type="subunit">
    <text evidence="3 7">Homodimer.</text>
</comment>
<dbReference type="GO" id="GO:0006817">
    <property type="term" value="P:phosphate ion transport"/>
    <property type="evidence" value="ECO:0007669"/>
    <property type="project" value="UniProtKB-KW"/>
</dbReference>
<evidence type="ECO:0000256" key="1">
    <source>
        <dbReference type="ARBA" id="ARBA00004496"/>
    </source>
</evidence>
<dbReference type="Proteomes" id="UP000051733">
    <property type="component" value="Unassembled WGS sequence"/>
</dbReference>
<protein>
    <recommendedName>
        <fullName evidence="7">Phosphate-specific transport system accessory protein PhoU</fullName>
    </recommendedName>
</protein>
<keyword evidence="5 7" id="KW-0963">Cytoplasm</keyword>
<gene>
    <name evidence="9" type="ORF">FC26_GL000937</name>
</gene>
<evidence type="ECO:0000256" key="2">
    <source>
        <dbReference type="ARBA" id="ARBA00008107"/>
    </source>
</evidence>
<evidence type="ECO:0000256" key="4">
    <source>
        <dbReference type="ARBA" id="ARBA00022448"/>
    </source>
</evidence>
<dbReference type="GO" id="GO:0030643">
    <property type="term" value="P:intracellular phosphate ion homeostasis"/>
    <property type="evidence" value="ECO:0007669"/>
    <property type="project" value="InterPro"/>
</dbReference>
<keyword evidence="10" id="KW-1185">Reference proteome</keyword>
<dbReference type="Gene3D" id="1.20.58.220">
    <property type="entry name" value="Phosphate transport system protein phou homolog 2, domain 2"/>
    <property type="match status" value="2"/>
</dbReference>
<organism evidence="9 10">
    <name type="scientific">Paucilactobacillus vaccinostercus DSM 20634</name>
    <dbReference type="NCBI Taxonomy" id="1423813"/>
    <lineage>
        <taxon>Bacteria</taxon>
        <taxon>Bacillati</taxon>
        <taxon>Bacillota</taxon>
        <taxon>Bacilli</taxon>
        <taxon>Lactobacillales</taxon>
        <taxon>Lactobacillaceae</taxon>
        <taxon>Paucilactobacillus</taxon>
    </lineage>
</organism>
<dbReference type="PANTHER" id="PTHR42930">
    <property type="entry name" value="PHOSPHATE-SPECIFIC TRANSPORT SYSTEM ACCESSORY PROTEIN PHOU"/>
    <property type="match status" value="1"/>
</dbReference>
<dbReference type="GO" id="GO:0005737">
    <property type="term" value="C:cytoplasm"/>
    <property type="evidence" value="ECO:0007669"/>
    <property type="project" value="UniProtKB-SubCell"/>
</dbReference>
<comment type="caution">
    <text evidence="9">The sequence shown here is derived from an EMBL/GenBank/DDBJ whole genome shotgun (WGS) entry which is preliminary data.</text>
</comment>
<comment type="subcellular location">
    <subcellularLocation>
        <location evidence="1 7">Cytoplasm</location>
    </subcellularLocation>
</comment>
<dbReference type="SUPFAM" id="SSF109755">
    <property type="entry name" value="PhoU-like"/>
    <property type="match status" value="1"/>
</dbReference>
<dbReference type="FunFam" id="1.20.58.220:FF:000004">
    <property type="entry name" value="Phosphate-specific transport system accessory protein PhoU"/>
    <property type="match status" value="1"/>
</dbReference>
<evidence type="ECO:0000313" key="9">
    <source>
        <dbReference type="EMBL" id="KRM60301.1"/>
    </source>
</evidence>
<dbReference type="NCBIfam" id="TIGR02135">
    <property type="entry name" value="phoU_full"/>
    <property type="match status" value="1"/>
</dbReference>
<dbReference type="STRING" id="1423813.FC26_GL000937"/>
<feature type="domain" description="PhoU" evidence="8">
    <location>
        <begin position="2"/>
        <end position="87"/>
    </location>
</feature>
<proteinExistence type="inferred from homology"/>
<evidence type="ECO:0000313" key="10">
    <source>
        <dbReference type="Proteomes" id="UP000051733"/>
    </source>
</evidence>
<feature type="domain" description="PhoU" evidence="8">
    <location>
        <begin position="105"/>
        <end position="189"/>
    </location>
</feature>
<dbReference type="EMBL" id="AYYY01000070">
    <property type="protein sequence ID" value="KRM60301.1"/>
    <property type="molecule type" value="Genomic_DNA"/>
</dbReference>
<comment type="function">
    <text evidence="7">Plays a role in the regulation of phosphate uptake.</text>
</comment>
<name>A0A0R2A002_9LACO</name>
<accession>A0A0R2A002</accession>
<dbReference type="InterPro" id="IPR028366">
    <property type="entry name" value="PhoU"/>
</dbReference>
<evidence type="ECO:0000256" key="7">
    <source>
        <dbReference type="PIRNR" id="PIRNR003107"/>
    </source>
</evidence>
<evidence type="ECO:0000256" key="5">
    <source>
        <dbReference type="ARBA" id="ARBA00022490"/>
    </source>
</evidence>
<keyword evidence="6 7" id="KW-0592">Phosphate transport</keyword>
<dbReference type="GO" id="GO:0045936">
    <property type="term" value="P:negative regulation of phosphate metabolic process"/>
    <property type="evidence" value="ECO:0007669"/>
    <property type="project" value="InterPro"/>
</dbReference>
<dbReference type="PATRIC" id="fig|1423813.3.peg.962"/>
<evidence type="ECO:0000256" key="6">
    <source>
        <dbReference type="ARBA" id="ARBA00022592"/>
    </source>
</evidence>
<dbReference type="InterPro" id="IPR026022">
    <property type="entry name" value="PhoU_dom"/>
</dbReference>
<dbReference type="InterPro" id="IPR038078">
    <property type="entry name" value="PhoU-like_sf"/>
</dbReference>
<dbReference type="Pfam" id="PF01895">
    <property type="entry name" value="PhoU"/>
    <property type="match status" value="2"/>
</dbReference>
<reference evidence="9 10" key="1">
    <citation type="journal article" date="2015" name="Genome Announc.">
        <title>Expanding the biotechnology potential of lactobacilli through comparative genomics of 213 strains and associated genera.</title>
        <authorList>
            <person name="Sun Z."/>
            <person name="Harris H.M."/>
            <person name="McCann A."/>
            <person name="Guo C."/>
            <person name="Argimon S."/>
            <person name="Zhang W."/>
            <person name="Yang X."/>
            <person name="Jeffery I.B."/>
            <person name="Cooney J.C."/>
            <person name="Kagawa T.F."/>
            <person name="Liu W."/>
            <person name="Song Y."/>
            <person name="Salvetti E."/>
            <person name="Wrobel A."/>
            <person name="Rasinkangas P."/>
            <person name="Parkhill J."/>
            <person name="Rea M.C."/>
            <person name="O'Sullivan O."/>
            <person name="Ritari J."/>
            <person name="Douillard F.P."/>
            <person name="Paul Ross R."/>
            <person name="Yang R."/>
            <person name="Briner A.E."/>
            <person name="Felis G.E."/>
            <person name="de Vos W.M."/>
            <person name="Barrangou R."/>
            <person name="Klaenhammer T.R."/>
            <person name="Caufield P.W."/>
            <person name="Cui Y."/>
            <person name="Zhang H."/>
            <person name="O'Toole P.W."/>
        </authorList>
    </citation>
    <scope>NUCLEOTIDE SEQUENCE [LARGE SCALE GENOMIC DNA]</scope>
    <source>
        <strain evidence="9 10">DSM 20634</strain>
    </source>
</reference>
<evidence type="ECO:0000256" key="3">
    <source>
        <dbReference type="ARBA" id="ARBA00011738"/>
    </source>
</evidence>
<keyword evidence="4 7" id="KW-0813">Transport</keyword>
<comment type="similarity">
    <text evidence="2 7">Belongs to the PhoU family.</text>
</comment>
<dbReference type="PANTHER" id="PTHR42930:SF3">
    <property type="entry name" value="PHOSPHATE-SPECIFIC TRANSPORT SYSTEM ACCESSORY PROTEIN PHOU"/>
    <property type="match status" value="1"/>
</dbReference>
<dbReference type="AlphaFoldDB" id="A0A0R2A002"/>
<dbReference type="PIRSF" id="PIRSF003107">
    <property type="entry name" value="PhoU"/>
    <property type="match status" value="1"/>
</dbReference>
<evidence type="ECO:0000259" key="8">
    <source>
        <dbReference type="Pfam" id="PF01895"/>
    </source>
</evidence>